<dbReference type="Proteomes" id="UP001233999">
    <property type="component" value="Unassembled WGS sequence"/>
</dbReference>
<proteinExistence type="predicted"/>
<sequence length="77" mass="9199">IKYFWIRIAWCDQLQGSFKMTYNQTSVSVDEKVWSRYIKYGFIASSCKQKWQRFQIWNSFILPVVVDCSFRAISPSS</sequence>
<keyword evidence="2" id="KW-1185">Reference proteome</keyword>
<evidence type="ECO:0000313" key="2">
    <source>
        <dbReference type="Proteomes" id="UP001233999"/>
    </source>
</evidence>
<accession>A0AAD8E9D5</accession>
<comment type="caution">
    <text evidence="1">The sequence shown here is derived from an EMBL/GenBank/DDBJ whole genome shotgun (WGS) entry which is preliminary data.</text>
</comment>
<reference evidence="1" key="2">
    <citation type="submission" date="2023-05" db="EMBL/GenBank/DDBJ databases">
        <authorList>
            <person name="Fouks B."/>
        </authorList>
    </citation>
    <scope>NUCLEOTIDE SEQUENCE</scope>
    <source>
        <strain evidence="1">Stay&amp;Tobe</strain>
        <tissue evidence="1">Testes</tissue>
    </source>
</reference>
<protein>
    <submittedName>
        <fullName evidence="1">Uncharacterized protein</fullName>
    </submittedName>
</protein>
<feature type="non-terminal residue" evidence="1">
    <location>
        <position position="1"/>
    </location>
</feature>
<reference evidence="1" key="1">
    <citation type="journal article" date="2023" name="IScience">
        <title>Live-bearing cockroach genome reveals convergent evolutionary mechanisms linked to viviparity in insects and beyond.</title>
        <authorList>
            <person name="Fouks B."/>
            <person name="Harrison M.C."/>
            <person name="Mikhailova A.A."/>
            <person name="Marchal E."/>
            <person name="English S."/>
            <person name="Carruthers M."/>
            <person name="Jennings E.C."/>
            <person name="Chiamaka E.L."/>
            <person name="Frigard R.A."/>
            <person name="Pippel M."/>
            <person name="Attardo G.M."/>
            <person name="Benoit J.B."/>
            <person name="Bornberg-Bauer E."/>
            <person name="Tobe S.S."/>
        </authorList>
    </citation>
    <scope>NUCLEOTIDE SEQUENCE</scope>
    <source>
        <strain evidence="1">Stay&amp;Tobe</strain>
    </source>
</reference>
<dbReference type="AlphaFoldDB" id="A0AAD8E9D5"/>
<organism evidence="1 2">
    <name type="scientific">Diploptera punctata</name>
    <name type="common">Pacific beetle cockroach</name>
    <dbReference type="NCBI Taxonomy" id="6984"/>
    <lineage>
        <taxon>Eukaryota</taxon>
        <taxon>Metazoa</taxon>
        <taxon>Ecdysozoa</taxon>
        <taxon>Arthropoda</taxon>
        <taxon>Hexapoda</taxon>
        <taxon>Insecta</taxon>
        <taxon>Pterygota</taxon>
        <taxon>Neoptera</taxon>
        <taxon>Polyneoptera</taxon>
        <taxon>Dictyoptera</taxon>
        <taxon>Blattodea</taxon>
        <taxon>Blaberoidea</taxon>
        <taxon>Blaberidae</taxon>
        <taxon>Diplopterinae</taxon>
        <taxon>Diploptera</taxon>
    </lineage>
</organism>
<evidence type="ECO:0000313" key="1">
    <source>
        <dbReference type="EMBL" id="KAJ9581502.1"/>
    </source>
</evidence>
<feature type="non-terminal residue" evidence="1">
    <location>
        <position position="77"/>
    </location>
</feature>
<name>A0AAD8E9D5_DIPPU</name>
<dbReference type="EMBL" id="JASPKZ010007909">
    <property type="protein sequence ID" value="KAJ9581502.1"/>
    <property type="molecule type" value="Genomic_DNA"/>
</dbReference>
<gene>
    <name evidence="1" type="ORF">L9F63_023328</name>
</gene>